<accession>A0A6N2MF98</accession>
<proteinExistence type="predicted"/>
<name>A0A6N2MF98_SALVM</name>
<dbReference type="AlphaFoldDB" id="A0A6N2MF98"/>
<evidence type="ECO:0000313" key="1">
    <source>
        <dbReference type="EMBL" id="VFU52912.1"/>
    </source>
</evidence>
<protein>
    <submittedName>
        <fullName evidence="1">Uncharacterized protein</fullName>
    </submittedName>
</protein>
<gene>
    <name evidence="1" type="ORF">SVIM_LOCUS365813</name>
</gene>
<dbReference type="EMBL" id="CAADRP010001807">
    <property type="protein sequence ID" value="VFU52912.1"/>
    <property type="molecule type" value="Genomic_DNA"/>
</dbReference>
<organism evidence="1">
    <name type="scientific">Salix viminalis</name>
    <name type="common">Common osier</name>
    <name type="synonym">Basket willow</name>
    <dbReference type="NCBI Taxonomy" id="40686"/>
    <lineage>
        <taxon>Eukaryota</taxon>
        <taxon>Viridiplantae</taxon>
        <taxon>Streptophyta</taxon>
        <taxon>Embryophyta</taxon>
        <taxon>Tracheophyta</taxon>
        <taxon>Spermatophyta</taxon>
        <taxon>Magnoliopsida</taxon>
        <taxon>eudicotyledons</taxon>
        <taxon>Gunneridae</taxon>
        <taxon>Pentapetalae</taxon>
        <taxon>rosids</taxon>
        <taxon>fabids</taxon>
        <taxon>Malpighiales</taxon>
        <taxon>Salicaceae</taxon>
        <taxon>Saliceae</taxon>
        <taxon>Salix</taxon>
    </lineage>
</organism>
<reference evidence="1" key="1">
    <citation type="submission" date="2019-03" db="EMBL/GenBank/DDBJ databases">
        <authorList>
            <person name="Mank J."/>
            <person name="Almeida P."/>
        </authorList>
    </citation>
    <scope>NUCLEOTIDE SEQUENCE</scope>
    <source>
        <strain evidence="1">78183</strain>
    </source>
</reference>
<sequence>MTSKILAQLNDKMKELPSEQNRARCKTGSLHSTADFNSDGLPFSPEPVVACLHCSGD</sequence>